<name>A0A148KLK1_9ALTE</name>
<reference evidence="5" key="1">
    <citation type="submission" date="2016-02" db="EMBL/GenBank/DDBJ databases">
        <authorList>
            <person name="Schultz-Johansen M."/>
            <person name="Glaring M.A."/>
            <person name="Bech P.K."/>
            <person name="Stougaard P."/>
        </authorList>
    </citation>
    <scope>NUCLEOTIDE SEQUENCE [LARGE SCALE GENOMIC DNA]</scope>
    <source>
        <strain evidence="5">S66</strain>
    </source>
</reference>
<organism evidence="4 5">
    <name type="scientific">Paraglaciecola hydrolytica</name>
    <dbReference type="NCBI Taxonomy" id="1799789"/>
    <lineage>
        <taxon>Bacteria</taxon>
        <taxon>Pseudomonadati</taxon>
        <taxon>Pseudomonadota</taxon>
        <taxon>Gammaproteobacteria</taxon>
        <taxon>Alteromonadales</taxon>
        <taxon>Alteromonadaceae</taxon>
        <taxon>Paraglaciecola</taxon>
    </lineage>
</organism>
<dbReference type="SMART" id="SM00062">
    <property type="entry name" value="PBPb"/>
    <property type="match status" value="1"/>
</dbReference>
<dbReference type="Pfam" id="PF00497">
    <property type="entry name" value="SBP_bac_3"/>
    <property type="match status" value="1"/>
</dbReference>
<keyword evidence="2" id="KW-0732">Signal</keyword>
<dbReference type="InterPro" id="IPR001638">
    <property type="entry name" value="Solute-binding_3/MltF_N"/>
</dbReference>
<comment type="similarity">
    <text evidence="1">Belongs to the bacterial solute-binding protein 3 family.</text>
</comment>
<dbReference type="EMBL" id="LSNE01000015">
    <property type="protein sequence ID" value="KXI27128.1"/>
    <property type="molecule type" value="Genomic_DNA"/>
</dbReference>
<dbReference type="Gene3D" id="3.40.190.10">
    <property type="entry name" value="Periplasmic binding protein-like II"/>
    <property type="match status" value="2"/>
</dbReference>
<evidence type="ECO:0000256" key="2">
    <source>
        <dbReference type="ARBA" id="ARBA00022729"/>
    </source>
</evidence>
<gene>
    <name evidence="4" type="ORF">AX660_01715</name>
</gene>
<dbReference type="STRING" id="1799789.AX660_01715"/>
<evidence type="ECO:0000313" key="4">
    <source>
        <dbReference type="EMBL" id="KXI27128.1"/>
    </source>
</evidence>
<dbReference type="Proteomes" id="UP000070299">
    <property type="component" value="Unassembled WGS sequence"/>
</dbReference>
<proteinExistence type="inferred from homology"/>
<dbReference type="SUPFAM" id="SSF53850">
    <property type="entry name" value="Periplasmic binding protein-like II"/>
    <property type="match status" value="1"/>
</dbReference>
<dbReference type="PANTHER" id="PTHR35936">
    <property type="entry name" value="MEMBRANE-BOUND LYTIC MUREIN TRANSGLYCOSYLASE F"/>
    <property type="match status" value="1"/>
</dbReference>
<dbReference type="AlphaFoldDB" id="A0A148KLK1"/>
<dbReference type="OrthoDB" id="5296159at2"/>
<evidence type="ECO:0000259" key="3">
    <source>
        <dbReference type="SMART" id="SM00062"/>
    </source>
</evidence>
<dbReference type="PANTHER" id="PTHR35936:SF25">
    <property type="entry name" value="ABC TRANSPORTER SUBSTRATE-BINDING PROTEIN"/>
    <property type="match status" value="1"/>
</dbReference>
<feature type="domain" description="Solute-binding protein family 3/N-terminal" evidence="3">
    <location>
        <begin position="43"/>
        <end position="262"/>
    </location>
</feature>
<comment type="caution">
    <text evidence="4">The sequence shown here is derived from an EMBL/GenBank/DDBJ whole genome shotgun (WGS) entry which is preliminary data.</text>
</comment>
<protein>
    <recommendedName>
        <fullName evidence="3">Solute-binding protein family 3/N-terminal domain-containing protein</fullName>
    </recommendedName>
</protein>
<evidence type="ECO:0000313" key="5">
    <source>
        <dbReference type="Proteomes" id="UP000070299"/>
    </source>
</evidence>
<sequence length="270" mass="30409">MGLLSDNAKKRINRTFLNTLFCLSIASVCSVDAIEAPITLQNEINVTTGEGYFPYVDNNFMLGGWSRALVQQTFLTMGHELSVEILPWARGLKWTLEGKFLGTFPYVYSAERAEQFLFSKAINQVPIRMYVATDSAFKKIEQIQGKRLCIPHGYTIGQAEQRIIEQYAMTVNRAKDAIGCVGQVQRGWSDAGLTNGYIAAHKISQSKNGEAPIIIFPQELSFEPLYFLVSKTYPNAQQWIDEFNQAFATLEKSGQKQNIDELFLRAITQP</sequence>
<evidence type="ECO:0000256" key="1">
    <source>
        <dbReference type="ARBA" id="ARBA00010333"/>
    </source>
</evidence>
<keyword evidence="5" id="KW-1185">Reference proteome</keyword>
<accession>A0A148KLK1</accession>
<dbReference type="RefSeq" id="WP_082769054.1">
    <property type="nucleotide sequence ID" value="NZ_LSNE01000015.1"/>
</dbReference>